<name>A0A4Y3VQN5_9ACTN</name>
<dbReference type="EMBL" id="BJND01000068">
    <property type="protein sequence ID" value="GEC09274.1"/>
    <property type="molecule type" value="Genomic_DNA"/>
</dbReference>
<organism evidence="2 3">
    <name type="scientific">Streptomyces spinoverrucosus</name>
    <dbReference type="NCBI Taxonomy" id="284043"/>
    <lineage>
        <taxon>Bacteria</taxon>
        <taxon>Bacillati</taxon>
        <taxon>Actinomycetota</taxon>
        <taxon>Actinomycetes</taxon>
        <taxon>Kitasatosporales</taxon>
        <taxon>Streptomycetaceae</taxon>
        <taxon>Streptomyces</taxon>
    </lineage>
</organism>
<protein>
    <recommendedName>
        <fullName evidence="4">Sulfur globule protein</fullName>
    </recommendedName>
</protein>
<evidence type="ECO:0000313" key="3">
    <source>
        <dbReference type="Proteomes" id="UP000317881"/>
    </source>
</evidence>
<keyword evidence="3" id="KW-1185">Reference proteome</keyword>
<feature type="signal peptide" evidence="1">
    <location>
        <begin position="1"/>
        <end position="33"/>
    </location>
</feature>
<comment type="caution">
    <text evidence="2">The sequence shown here is derived from an EMBL/GenBank/DDBJ whole genome shotgun (WGS) entry which is preliminary data.</text>
</comment>
<evidence type="ECO:0008006" key="4">
    <source>
        <dbReference type="Google" id="ProtNLM"/>
    </source>
</evidence>
<proteinExistence type="predicted"/>
<dbReference type="Proteomes" id="UP000317881">
    <property type="component" value="Unassembled WGS sequence"/>
</dbReference>
<dbReference type="RefSeq" id="WP_141313938.1">
    <property type="nucleotide sequence ID" value="NZ_BJND01000068.1"/>
</dbReference>
<gene>
    <name evidence="2" type="ORF">SSP24_69290</name>
</gene>
<dbReference type="AlphaFoldDB" id="A0A4Y3VQN5"/>
<feature type="chain" id="PRO_5021386556" description="Sulfur globule protein" evidence="1">
    <location>
        <begin position="34"/>
        <end position="85"/>
    </location>
</feature>
<evidence type="ECO:0000313" key="2">
    <source>
        <dbReference type="EMBL" id="GEC09274.1"/>
    </source>
</evidence>
<reference evidence="2 3" key="1">
    <citation type="submission" date="2019-06" db="EMBL/GenBank/DDBJ databases">
        <title>Whole genome shotgun sequence of Streptomyces spinoverrucosus NBRC 14228.</title>
        <authorList>
            <person name="Hosoyama A."/>
            <person name="Uohara A."/>
            <person name="Ohji S."/>
            <person name="Ichikawa N."/>
        </authorList>
    </citation>
    <scope>NUCLEOTIDE SEQUENCE [LARGE SCALE GENOMIC DNA]</scope>
    <source>
        <strain evidence="2 3">NBRC 14228</strain>
    </source>
</reference>
<evidence type="ECO:0000256" key="1">
    <source>
        <dbReference type="SAM" id="SignalP"/>
    </source>
</evidence>
<keyword evidence="1" id="KW-0732">Signal</keyword>
<sequence length="85" mass="9122">MKAPRARRLFAMSAIAVLMASGAAIGTAGTASAATTTTNVPANWGDDDWWGHDRHRFGYGGFFGGYGFYNPFNHFGNVPVVIVVR</sequence>
<accession>A0A4Y3VQN5</accession>